<proteinExistence type="inferred from homology"/>
<feature type="chain" id="PRO_5042586808" evidence="5">
    <location>
        <begin position="26"/>
        <end position="591"/>
    </location>
</feature>
<reference evidence="7" key="1">
    <citation type="submission" date="2023-11" db="EMBL/GenBank/DDBJ databases">
        <title>Identification and selenium tolerance of Delftia acidovorans R3-25.</title>
        <authorList>
            <person name="Zhang S."/>
            <person name="Liu Y."/>
            <person name="Guo Y."/>
        </authorList>
    </citation>
    <scope>NUCLEOTIDE SEQUENCE</scope>
    <source>
        <strain evidence="7">R3-25</strain>
    </source>
</reference>
<dbReference type="InterPro" id="IPR000801">
    <property type="entry name" value="Esterase-like"/>
</dbReference>
<feature type="signal peptide" evidence="5">
    <location>
        <begin position="1"/>
        <end position="25"/>
    </location>
</feature>
<dbReference type="Gene3D" id="3.40.50.1820">
    <property type="entry name" value="alpha/beta hydrolase"/>
    <property type="match status" value="1"/>
</dbReference>
<dbReference type="GO" id="GO:0006826">
    <property type="term" value="P:iron ion transport"/>
    <property type="evidence" value="ECO:0007669"/>
    <property type="project" value="InterPro"/>
</dbReference>
<evidence type="ECO:0000313" key="8">
    <source>
        <dbReference type="Proteomes" id="UP001287445"/>
    </source>
</evidence>
<comment type="subcellular location">
    <subcellularLocation>
        <location evidence="1">Cytoplasm</location>
    </subcellularLocation>
</comment>
<dbReference type="Pfam" id="PF00756">
    <property type="entry name" value="Esterase"/>
    <property type="match status" value="1"/>
</dbReference>
<name>A0AAJ2V8A1_DELAC</name>
<dbReference type="SUPFAM" id="SSF81296">
    <property type="entry name" value="E set domains"/>
    <property type="match status" value="1"/>
</dbReference>
<dbReference type="Pfam" id="PF11806">
    <property type="entry name" value="Enterochelin_N"/>
    <property type="match status" value="1"/>
</dbReference>
<dbReference type="RefSeq" id="WP_319071144.1">
    <property type="nucleotide sequence ID" value="NZ_JAWWMZ010000001.1"/>
</dbReference>
<keyword evidence="2" id="KW-0963">Cytoplasm</keyword>
<evidence type="ECO:0000256" key="2">
    <source>
        <dbReference type="ARBA" id="ARBA00022490"/>
    </source>
</evidence>
<sequence length="591" mass="62857">MAQAARQGLCVAASLLCLLGAAVHAGEDMTAAASRQALAARPGTLAPGQAATGVLAAGGRESWRVDLPAGHVVQGEFEGQGVALDLEDAQGRHLRRLARPDGGAQSLMWVTEGAGRQRLVARHIATDALMAGEVKSATGRFALRLTSSLAPLGAKAVQALERPALESPRLQALAQAIQRGAGSGVAADAFWRRVQEEGTPMVEPLPGGQSLVTFLWRGQPRAGMQGVRLFGSPAGNHDPLQHLDGSDVWWASFRMADNARLSYRLAPDVPLIAGSAMEQRRALLATAQRDPLNPKVFPQPPKSPQGGFIDAFQGASVLELPKAPPQPWVAPRAGVAQGALVQHRLSSRVLGNSRDVWTYRPAGGQAPEALLVLFDGNAYAKQVSTPTLIDNLMADGLIPPTAVVLVDNASPQARGRELPPNTAFARFLDEELMPWVSEQGLGQPAARTVIGGSSFGGLASAYAGLVNARWFGNVLSMSGSFWWSPAGEVPGWVQRRYAQEPRQPVRFYLDAGRYERARGGQDGILETNRHLADVLRAKGYEVTQAEHETSHDYLQWQGSLACGLVALLNPGRFAQGLPACERMPDGTPALP</sequence>
<accession>A0AAJ2V8A1</accession>
<gene>
    <name evidence="7" type="ORF">SGN30_01540</name>
</gene>
<evidence type="ECO:0000259" key="6">
    <source>
        <dbReference type="Pfam" id="PF11806"/>
    </source>
</evidence>
<dbReference type="Proteomes" id="UP001287445">
    <property type="component" value="Unassembled WGS sequence"/>
</dbReference>
<comment type="caution">
    <text evidence="7">The sequence shown here is derived from an EMBL/GenBank/DDBJ whole genome shotgun (WGS) entry which is preliminary data.</text>
</comment>
<dbReference type="GO" id="GO:0005506">
    <property type="term" value="F:iron ion binding"/>
    <property type="evidence" value="ECO:0007669"/>
    <property type="project" value="InterPro"/>
</dbReference>
<keyword evidence="3" id="KW-0378">Hydrolase</keyword>
<organism evidence="7 8">
    <name type="scientific">Delftia acidovorans</name>
    <name type="common">Pseudomonas acidovorans</name>
    <name type="synonym">Comamonas acidovorans</name>
    <dbReference type="NCBI Taxonomy" id="80866"/>
    <lineage>
        <taxon>Bacteria</taxon>
        <taxon>Pseudomonadati</taxon>
        <taxon>Pseudomonadota</taxon>
        <taxon>Betaproteobacteria</taxon>
        <taxon>Burkholderiales</taxon>
        <taxon>Comamonadaceae</taxon>
        <taxon>Delftia</taxon>
    </lineage>
</organism>
<dbReference type="InterPro" id="IPR029058">
    <property type="entry name" value="AB_hydrolase_fold"/>
</dbReference>
<protein>
    <submittedName>
        <fullName evidence="7">Enterochelin esterase domain-containing protein</fullName>
    </submittedName>
</protein>
<dbReference type="InterPro" id="IPR021764">
    <property type="entry name" value="Enterochelin_esterase_N"/>
</dbReference>
<evidence type="ECO:0000256" key="1">
    <source>
        <dbReference type="ARBA" id="ARBA00004496"/>
    </source>
</evidence>
<dbReference type="InterPro" id="IPR014756">
    <property type="entry name" value="Ig_E-set"/>
</dbReference>
<dbReference type="EMBL" id="JAWWMZ010000001">
    <property type="protein sequence ID" value="MDX4952096.1"/>
    <property type="molecule type" value="Genomic_DNA"/>
</dbReference>
<dbReference type="AlphaFoldDB" id="A0AAJ2V8A1"/>
<dbReference type="GO" id="GO:0005737">
    <property type="term" value="C:cytoplasm"/>
    <property type="evidence" value="ECO:0007669"/>
    <property type="project" value="UniProtKB-SubCell"/>
</dbReference>
<feature type="domain" description="Enterochelin esterase N-terminal" evidence="6">
    <location>
        <begin position="212"/>
        <end position="328"/>
    </location>
</feature>
<dbReference type="PANTHER" id="PTHR48098">
    <property type="entry name" value="ENTEROCHELIN ESTERASE-RELATED"/>
    <property type="match status" value="1"/>
</dbReference>
<comment type="similarity">
    <text evidence="4">Belongs to the Fes family.</text>
</comment>
<keyword evidence="5" id="KW-0732">Signal</keyword>
<evidence type="ECO:0000256" key="4">
    <source>
        <dbReference type="ARBA" id="ARBA00024201"/>
    </source>
</evidence>
<dbReference type="PANTHER" id="PTHR48098:SF3">
    <property type="entry name" value="IRON(III) ENTEROBACTIN ESTERASE"/>
    <property type="match status" value="1"/>
</dbReference>
<dbReference type="GO" id="GO:0008849">
    <property type="term" value="F:enterochelin esterase activity"/>
    <property type="evidence" value="ECO:0007669"/>
    <property type="project" value="InterPro"/>
</dbReference>
<dbReference type="InterPro" id="IPR050583">
    <property type="entry name" value="Mycobacterial_A85_antigen"/>
</dbReference>
<dbReference type="Gene3D" id="2.60.40.10">
    <property type="entry name" value="Immunoglobulins"/>
    <property type="match status" value="1"/>
</dbReference>
<evidence type="ECO:0000313" key="7">
    <source>
        <dbReference type="EMBL" id="MDX4952096.1"/>
    </source>
</evidence>
<evidence type="ECO:0000256" key="3">
    <source>
        <dbReference type="ARBA" id="ARBA00022801"/>
    </source>
</evidence>
<dbReference type="SUPFAM" id="SSF53474">
    <property type="entry name" value="alpha/beta-Hydrolases"/>
    <property type="match status" value="1"/>
</dbReference>
<dbReference type="InterPro" id="IPR013783">
    <property type="entry name" value="Ig-like_fold"/>
</dbReference>
<evidence type="ECO:0000256" key="5">
    <source>
        <dbReference type="SAM" id="SignalP"/>
    </source>
</evidence>